<name>A0A212T4E4_9BURK</name>
<reference evidence="1 2" key="1">
    <citation type="submission" date="2017-06" db="EMBL/GenBank/DDBJ databases">
        <authorList>
            <person name="Kim H.J."/>
            <person name="Triplett B.A."/>
        </authorList>
    </citation>
    <scope>NUCLEOTIDE SEQUENCE [LARGE SCALE GENOMIC DNA]</scope>
    <source>
        <strain evidence="1 2">MWH-VicM1</strain>
    </source>
</reference>
<protein>
    <submittedName>
        <fullName evidence="1">Uncharacterized protein</fullName>
    </submittedName>
</protein>
<evidence type="ECO:0000313" key="2">
    <source>
        <dbReference type="Proteomes" id="UP000197215"/>
    </source>
</evidence>
<evidence type="ECO:0000313" key="1">
    <source>
        <dbReference type="EMBL" id="SNC60706.1"/>
    </source>
</evidence>
<sequence length="75" mass="8715">MSQKSAPKHLYVEYMYGFLFHYTEQPLFPTTPAYTLVKLISADEKHWEALYKNIDGEKATFHLDNGTIKMKKTTG</sequence>
<dbReference type="RefSeq" id="WP_088812173.1">
    <property type="nucleotide sequence ID" value="NZ_FYEX01000001.1"/>
</dbReference>
<accession>A0A212T4E4</accession>
<dbReference type="Proteomes" id="UP000197215">
    <property type="component" value="Unassembled WGS sequence"/>
</dbReference>
<gene>
    <name evidence="1" type="ORF">SAMN06295916_0332</name>
</gene>
<organism evidence="1 2">
    <name type="scientific">Polynucleobacter victoriensis</name>
    <dbReference type="NCBI Taxonomy" id="2049319"/>
    <lineage>
        <taxon>Bacteria</taxon>
        <taxon>Pseudomonadati</taxon>
        <taxon>Pseudomonadota</taxon>
        <taxon>Betaproteobacteria</taxon>
        <taxon>Burkholderiales</taxon>
        <taxon>Burkholderiaceae</taxon>
        <taxon>Polynucleobacter</taxon>
    </lineage>
</organism>
<keyword evidence="2" id="KW-1185">Reference proteome</keyword>
<dbReference type="EMBL" id="FYEX01000001">
    <property type="protein sequence ID" value="SNC60706.1"/>
    <property type="molecule type" value="Genomic_DNA"/>
</dbReference>
<proteinExistence type="predicted"/>
<dbReference type="AlphaFoldDB" id="A0A212T4E4"/>